<proteinExistence type="predicted"/>
<feature type="compositionally biased region" description="Pro residues" evidence="1">
    <location>
        <begin position="150"/>
        <end position="161"/>
    </location>
</feature>
<accession>A0ABV9WI59</accession>
<evidence type="ECO:0000313" key="3">
    <source>
        <dbReference type="Proteomes" id="UP001595912"/>
    </source>
</evidence>
<evidence type="ECO:0000256" key="1">
    <source>
        <dbReference type="SAM" id="MobiDB-lite"/>
    </source>
</evidence>
<dbReference type="Pfam" id="PF13830">
    <property type="entry name" value="DUF4192"/>
    <property type="match status" value="1"/>
</dbReference>
<feature type="region of interest" description="Disordered" evidence="1">
    <location>
        <begin position="127"/>
        <end position="162"/>
    </location>
</feature>
<sequence>MSDAQPRWQLASVPDLLGMVPRLLGFYPSDSGVVVGVRDACIRIVARLELPTDLKQQAAFPSADRIAAVLHHIAAECADDDVTELVVLGYGEEAPVVNLFDLAAAVATVRGLTVMQLVRVTGEQYIEHDPQHPSDTGAPASFDPHAGPDPAVPEAPRPPAPDRATLAAAVAPLEDATAAMEAAILAVMARFAAADGDAVPVGRAAIEAAIRVSERGSVLDDDAAAELLVLLHDVQVRDHALARTAGNDQRHLHLWLDLTRRAAPGFVAVPACLAAFAAWQTNQPMLARLAVDRALHDDPGNRLAKLIHLALALDAPPELAQQITARLRASRDQQRDQQ</sequence>
<organism evidence="2 3">
    <name type="scientific">Dactylosporangium cerinum</name>
    <dbReference type="NCBI Taxonomy" id="1434730"/>
    <lineage>
        <taxon>Bacteria</taxon>
        <taxon>Bacillati</taxon>
        <taxon>Actinomycetota</taxon>
        <taxon>Actinomycetes</taxon>
        <taxon>Micromonosporales</taxon>
        <taxon>Micromonosporaceae</taxon>
        <taxon>Dactylosporangium</taxon>
    </lineage>
</organism>
<dbReference type="EMBL" id="JBHSIU010000122">
    <property type="protein sequence ID" value="MFC5007371.1"/>
    <property type="molecule type" value="Genomic_DNA"/>
</dbReference>
<dbReference type="InterPro" id="IPR025447">
    <property type="entry name" value="DUF4192"/>
</dbReference>
<name>A0ABV9WI59_9ACTN</name>
<comment type="caution">
    <text evidence="2">The sequence shown here is derived from an EMBL/GenBank/DDBJ whole genome shotgun (WGS) entry which is preliminary data.</text>
</comment>
<dbReference type="RefSeq" id="WP_380128016.1">
    <property type="nucleotide sequence ID" value="NZ_JBHSIU010000122.1"/>
</dbReference>
<keyword evidence="3" id="KW-1185">Reference proteome</keyword>
<evidence type="ECO:0000313" key="2">
    <source>
        <dbReference type="EMBL" id="MFC5007371.1"/>
    </source>
</evidence>
<protein>
    <submittedName>
        <fullName evidence="2">DUF4192 domain-containing protein</fullName>
    </submittedName>
</protein>
<gene>
    <name evidence="2" type="ORF">ACFPIJ_57370</name>
</gene>
<reference evidence="3" key="1">
    <citation type="journal article" date="2019" name="Int. J. Syst. Evol. Microbiol.">
        <title>The Global Catalogue of Microorganisms (GCM) 10K type strain sequencing project: providing services to taxonomists for standard genome sequencing and annotation.</title>
        <authorList>
            <consortium name="The Broad Institute Genomics Platform"/>
            <consortium name="The Broad Institute Genome Sequencing Center for Infectious Disease"/>
            <person name="Wu L."/>
            <person name="Ma J."/>
        </authorList>
    </citation>
    <scope>NUCLEOTIDE SEQUENCE [LARGE SCALE GENOMIC DNA]</scope>
    <source>
        <strain evidence="3">CGMCC 4.7152</strain>
    </source>
</reference>
<dbReference type="Proteomes" id="UP001595912">
    <property type="component" value="Unassembled WGS sequence"/>
</dbReference>